<dbReference type="Proteomes" id="UP000828251">
    <property type="component" value="Unassembled WGS sequence"/>
</dbReference>
<organism evidence="1 2">
    <name type="scientific">Gossypium stocksii</name>
    <dbReference type="NCBI Taxonomy" id="47602"/>
    <lineage>
        <taxon>Eukaryota</taxon>
        <taxon>Viridiplantae</taxon>
        <taxon>Streptophyta</taxon>
        <taxon>Embryophyta</taxon>
        <taxon>Tracheophyta</taxon>
        <taxon>Spermatophyta</taxon>
        <taxon>Magnoliopsida</taxon>
        <taxon>eudicotyledons</taxon>
        <taxon>Gunneridae</taxon>
        <taxon>Pentapetalae</taxon>
        <taxon>rosids</taxon>
        <taxon>malvids</taxon>
        <taxon>Malvales</taxon>
        <taxon>Malvaceae</taxon>
        <taxon>Malvoideae</taxon>
        <taxon>Gossypium</taxon>
    </lineage>
</organism>
<evidence type="ECO:0000313" key="2">
    <source>
        <dbReference type="Proteomes" id="UP000828251"/>
    </source>
</evidence>
<gene>
    <name evidence="1" type="ORF">J1N35_037652</name>
</gene>
<sequence length="73" mass="8570">MGSKEEKIEKIERKEILRDKSLLDGPLLASNNTYEDPLTDFQLHYPNIGRHFYLWERGKLNINNSPQVLQGKE</sequence>
<evidence type="ECO:0000313" key="1">
    <source>
        <dbReference type="EMBL" id="KAH1046868.1"/>
    </source>
</evidence>
<reference evidence="1 2" key="1">
    <citation type="journal article" date="2021" name="Plant Biotechnol. J.">
        <title>Multi-omics assisted identification of the key and species-specific regulatory components of drought-tolerant mechanisms in Gossypium stocksii.</title>
        <authorList>
            <person name="Yu D."/>
            <person name="Ke L."/>
            <person name="Zhang D."/>
            <person name="Wu Y."/>
            <person name="Sun Y."/>
            <person name="Mei J."/>
            <person name="Sun J."/>
            <person name="Sun Y."/>
        </authorList>
    </citation>
    <scope>NUCLEOTIDE SEQUENCE [LARGE SCALE GENOMIC DNA]</scope>
    <source>
        <strain evidence="2">cv. E1</strain>
        <tissue evidence="1">Leaf</tissue>
    </source>
</reference>
<feature type="non-terminal residue" evidence="1">
    <location>
        <position position="73"/>
    </location>
</feature>
<proteinExistence type="predicted"/>
<name>A0A9D3UKS5_9ROSI</name>
<dbReference type="AlphaFoldDB" id="A0A9D3UKS5"/>
<dbReference type="EMBL" id="JAIQCV010000011">
    <property type="protein sequence ID" value="KAH1046868.1"/>
    <property type="molecule type" value="Genomic_DNA"/>
</dbReference>
<keyword evidence="2" id="KW-1185">Reference proteome</keyword>
<comment type="caution">
    <text evidence="1">The sequence shown here is derived from an EMBL/GenBank/DDBJ whole genome shotgun (WGS) entry which is preliminary data.</text>
</comment>
<accession>A0A9D3UKS5</accession>
<protein>
    <submittedName>
        <fullName evidence="1">Uncharacterized protein</fullName>
    </submittedName>
</protein>